<keyword evidence="3" id="KW-1185">Reference proteome</keyword>
<keyword evidence="1" id="KW-0472">Membrane</keyword>
<dbReference type="EMBL" id="KN549207">
    <property type="protein sequence ID" value="KHJ99728.1"/>
    <property type="molecule type" value="Genomic_DNA"/>
</dbReference>
<protein>
    <submittedName>
        <fullName evidence="2">Uncharacterized protein</fullName>
    </submittedName>
</protein>
<accession>A0A0B1TQC8</accession>
<feature type="transmembrane region" description="Helical" evidence="1">
    <location>
        <begin position="23"/>
        <end position="44"/>
    </location>
</feature>
<gene>
    <name evidence="2" type="ORF">OESDEN_00284</name>
</gene>
<keyword evidence="1" id="KW-0812">Transmembrane</keyword>
<evidence type="ECO:0000256" key="1">
    <source>
        <dbReference type="SAM" id="Phobius"/>
    </source>
</evidence>
<dbReference type="AlphaFoldDB" id="A0A0B1TQC8"/>
<reference evidence="2 3" key="1">
    <citation type="submission" date="2014-03" db="EMBL/GenBank/DDBJ databases">
        <title>Draft genome of the hookworm Oesophagostomum dentatum.</title>
        <authorList>
            <person name="Mitreva M."/>
        </authorList>
    </citation>
    <scope>NUCLEOTIDE SEQUENCE [LARGE SCALE GENOMIC DNA]</scope>
    <source>
        <strain evidence="2 3">OD-Hann</strain>
    </source>
</reference>
<sequence>MTVGFISQHMADVREKQPRSETMLLFLLPIISCVTISSAVSTFMDDRPLIRQKRLTYYLCGVYPNQYYSSSRTFSSFLLMLPGIDVNGLT</sequence>
<dbReference type="Proteomes" id="UP000053660">
    <property type="component" value="Unassembled WGS sequence"/>
</dbReference>
<proteinExistence type="predicted"/>
<evidence type="ECO:0000313" key="3">
    <source>
        <dbReference type="Proteomes" id="UP000053660"/>
    </source>
</evidence>
<name>A0A0B1TQC8_OESDE</name>
<organism evidence="2 3">
    <name type="scientific">Oesophagostomum dentatum</name>
    <name type="common">Nodular worm</name>
    <dbReference type="NCBI Taxonomy" id="61180"/>
    <lineage>
        <taxon>Eukaryota</taxon>
        <taxon>Metazoa</taxon>
        <taxon>Ecdysozoa</taxon>
        <taxon>Nematoda</taxon>
        <taxon>Chromadorea</taxon>
        <taxon>Rhabditida</taxon>
        <taxon>Rhabditina</taxon>
        <taxon>Rhabditomorpha</taxon>
        <taxon>Strongyloidea</taxon>
        <taxon>Strongylidae</taxon>
        <taxon>Oesophagostomum</taxon>
    </lineage>
</organism>
<evidence type="ECO:0000313" key="2">
    <source>
        <dbReference type="EMBL" id="KHJ99728.1"/>
    </source>
</evidence>
<keyword evidence="1" id="KW-1133">Transmembrane helix</keyword>